<dbReference type="SMART" id="SM00477">
    <property type="entry name" value="NUC"/>
    <property type="match status" value="1"/>
</dbReference>
<feature type="region of interest" description="Disordered" evidence="3">
    <location>
        <begin position="24"/>
        <end position="43"/>
    </location>
</feature>
<dbReference type="GO" id="GO:0004519">
    <property type="term" value="F:endonuclease activity"/>
    <property type="evidence" value="ECO:0007669"/>
    <property type="project" value="UniProtKB-KW"/>
</dbReference>
<dbReference type="Proteomes" id="UP000001680">
    <property type="component" value="Chromosome 2"/>
</dbReference>
<dbReference type="InterPro" id="IPR020821">
    <property type="entry name" value="ENPP1-3/EXOG-like_nuc-like"/>
</dbReference>
<dbReference type="AlphaFoldDB" id="B1YXU9"/>
<keyword evidence="6" id="KW-0540">Nuclease</keyword>
<dbReference type="GO" id="GO:0046872">
    <property type="term" value="F:metal ion binding"/>
    <property type="evidence" value="ECO:0007669"/>
    <property type="project" value="UniProtKB-KW"/>
</dbReference>
<evidence type="ECO:0000259" key="4">
    <source>
        <dbReference type="SMART" id="SM00477"/>
    </source>
</evidence>
<dbReference type="PANTHER" id="PTHR13966:SF5">
    <property type="entry name" value="ENDONUCLEASE G, MITOCHONDRIAL"/>
    <property type="match status" value="1"/>
</dbReference>
<dbReference type="InterPro" id="IPR001604">
    <property type="entry name" value="Endo_G_ENPP1-like_dom"/>
</dbReference>
<dbReference type="GO" id="GO:0003676">
    <property type="term" value="F:nucleic acid binding"/>
    <property type="evidence" value="ECO:0007669"/>
    <property type="project" value="InterPro"/>
</dbReference>
<dbReference type="InterPro" id="IPR044925">
    <property type="entry name" value="His-Me_finger_sf"/>
</dbReference>
<dbReference type="InterPro" id="IPR044929">
    <property type="entry name" value="DNA/RNA_non-sp_Endonuclease_sf"/>
</dbReference>
<dbReference type="RefSeq" id="WP_012365091.1">
    <property type="nucleotide sequence ID" value="NC_010552.1"/>
</dbReference>
<feature type="active site" description="Proton acceptor" evidence="1">
    <location>
        <position position="141"/>
    </location>
</feature>
<dbReference type="SMART" id="SM00892">
    <property type="entry name" value="Endonuclease_NS"/>
    <property type="match status" value="1"/>
</dbReference>
<evidence type="ECO:0000256" key="3">
    <source>
        <dbReference type="SAM" id="MobiDB-lite"/>
    </source>
</evidence>
<dbReference type="PANTHER" id="PTHR13966">
    <property type="entry name" value="ENDONUCLEASE RELATED"/>
    <property type="match status" value="1"/>
</dbReference>
<evidence type="ECO:0000259" key="5">
    <source>
        <dbReference type="SMART" id="SM00892"/>
    </source>
</evidence>
<keyword evidence="2" id="KW-0479">Metal-binding</keyword>
<dbReference type="Gene3D" id="3.40.570.10">
    <property type="entry name" value="Extracellular Endonuclease, subunit A"/>
    <property type="match status" value="1"/>
</dbReference>
<dbReference type="SUPFAM" id="SSF54060">
    <property type="entry name" value="His-Me finger endonucleases"/>
    <property type="match status" value="1"/>
</dbReference>
<organism evidence="6 7">
    <name type="scientific">Burkholderia ambifaria (strain MC40-6)</name>
    <dbReference type="NCBI Taxonomy" id="398577"/>
    <lineage>
        <taxon>Bacteria</taxon>
        <taxon>Pseudomonadati</taxon>
        <taxon>Pseudomonadota</taxon>
        <taxon>Betaproteobacteria</taxon>
        <taxon>Burkholderiales</taxon>
        <taxon>Burkholderiaceae</taxon>
        <taxon>Burkholderia</taxon>
        <taxon>Burkholderia cepacia complex</taxon>
    </lineage>
</organism>
<evidence type="ECO:0000256" key="2">
    <source>
        <dbReference type="PIRSR" id="PIRSR640255-2"/>
    </source>
</evidence>
<evidence type="ECO:0000313" key="6">
    <source>
        <dbReference type="EMBL" id="ACB65649.1"/>
    </source>
</evidence>
<accession>B1YXU9</accession>
<dbReference type="EMBL" id="CP001026">
    <property type="protein sequence ID" value="ACB65649.1"/>
    <property type="molecule type" value="Genomic_DNA"/>
</dbReference>
<dbReference type="InterPro" id="IPR040255">
    <property type="entry name" value="Non-specific_endonuclease"/>
</dbReference>
<dbReference type="KEGG" id="bac:BamMC406_3176"/>
<protein>
    <submittedName>
        <fullName evidence="6">DNA/RNA non-specific endonuclease</fullName>
    </submittedName>
</protein>
<dbReference type="Pfam" id="PF01223">
    <property type="entry name" value="Endonuclease_NS"/>
    <property type="match status" value="1"/>
</dbReference>
<name>B1YXU9_BURA4</name>
<reference evidence="7" key="1">
    <citation type="submission" date="2008-04" db="EMBL/GenBank/DDBJ databases">
        <title>Complete sequence of chromosome 2 of Burkholderia ambifaria MC40-6.</title>
        <authorList>
            <person name="Copeland A."/>
            <person name="Lucas S."/>
            <person name="Lapidus A."/>
            <person name="Glavina del Rio T."/>
            <person name="Dalin E."/>
            <person name="Tice H."/>
            <person name="Pitluck S."/>
            <person name="Chain P."/>
            <person name="Malfatti S."/>
            <person name="Shin M."/>
            <person name="Vergez L."/>
            <person name="Lang D."/>
            <person name="Schmutz J."/>
            <person name="Larimer F."/>
            <person name="Land M."/>
            <person name="Hauser L."/>
            <person name="Kyrpides N."/>
            <person name="Lykidis A."/>
            <person name="Ramette A."/>
            <person name="Konstantinidis K."/>
            <person name="Tiedje J."/>
            <person name="Richardson P."/>
        </authorList>
    </citation>
    <scope>NUCLEOTIDE SEQUENCE [LARGE SCALE GENOMIC DNA]</scope>
    <source>
        <strain evidence="7">MC40-6</strain>
    </source>
</reference>
<dbReference type="CDD" id="cd00091">
    <property type="entry name" value="NUC"/>
    <property type="match status" value="1"/>
</dbReference>
<proteinExistence type="predicted"/>
<evidence type="ECO:0000313" key="7">
    <source>
        <dbReference type="Proteomes" id="UP000001680"/>
    </source>
</evidence>
<feature type="binding site" evidence="2">
    <location>
        <position position="177"/>
    </location>
    <ligand>
        <name>Mg(2+)</name>
        <dbReference type="ChEBI" id="CHEBI:18420"/>
        <note>catalytic</note>
    </ligand>
</feature>
<evidence type="ECO:0000256" key="1">
    <source>
        <dbReference type="PIRSR" id="PIRSR640255-1"/>
    </source>
</evidence>
<keyword evidence="6" id="KW-0378">Hydrolase</keyword>
<dbReference type="GO" id="GO:0016787">
    <property type="term" value="F:hydrolase activity"/>
    <property type="evidence" value="ECO:0007669"/>
    <property type="project" value="InterPro"/>
</dbReference>
<sequence length="309" mass="34605">MKADLSKTASLKLMKTLGALALESEKIEKPGNEPTSPPARFEHRNGFDREFLNGWRIELPIPKDDVRELRRGGTGGELKYQNFSVVMSASRRLPRLTAVNIDGSQSRRVPRKDLWRYDGRLDKGDQWGEDLYYGKGLDRGHMVRREDPVWGDADVASIANDDTFHFTNACPQMPGVNQKTWVGLENYVLANARAEGMKVNVFTGPVLTDGDLEYGGGLIPLSFWKIVAIVDENGRPSATAYVVSQESELSELEFVYGGYKTYQISVAHVMDLTDIDFSALAPYDGFSEYESVMGQKLKEPLDSLDQVRI</sequence>
<gene>
    <name evidence="6" type="ordered locus">BamMC406_3176</name>
</gene>
<feature type="domain" description="ENPP1-3/EXOG-like endonuclease/phosphodiesterase" evidence="4">
    <location>
        <begin position="80"/>
        <end position="284"/>
    </location>
</feature>
<keyword evidence="6" id="KW-0255">Endonuclease</keyword>
<feature type="domain" description="DNA/RNA non-specific endonuclease/pyrophosphatase/phosphodiesterase" evidence="5">
    <location>
        <begin position="79"/>
        <end position="284"/>
    </location>
</feature>
<dbReference type="HOGENOM" id="CLU_054191_1_0_4"/>